<dbReference type="PANTHER" id="PTHR13932:SF5">
    <property type="entry name" value="RADICAL S-ADENOSYL METHIONINE DOMAIN-CONTAINING PROTEIN 1, MITOCHONDRIAL"/>
    <property type="match status" value="1"/>
</dbReference>
<sequence>MTLGLYIHVPFCVRKCRYCDFISYPYEDGAAGIYLDSLSKEIEMYGNILPEREKVLASVFIGGGTPTCLPAEKLVFILETVRKVFYLLPECEITVEANPGTVNQESLALLRKSGVNRLSLGVQAFQDSILSVLGRIHTAAEATGAVHAAREAGFENLNLDLIYGIPGQTGEDWLESLNQVANLDPEHIAVYGLQLEAGTPLEQAVSCGGLKPCSEDLDLFMYQTAIDYLTSRGYVHYEISNFARSGRESVHNLTYWLNQAYLGFGPAAHSYLRNERFANESTVSGYAGSLVQGKLPVASRETGTIRNEMAETMFLGLRLLRGVDLEAFYQRFGRRAEDIYRAEIASLREAGLVDLADGYLRLTAKGLPVGNEVFQEFVCNQY</sequence>
<keyword evidence="4 9" id="KW-0949">S-adenosyl-L-methionine</keyword>
<keyword evidence="9" id="KW-0004">4Fe-4S</keyword>
<dbReference type="InterPro" id="IPR006638">
    <property type="entry name" value="Elp3/MiaA/NifB-like_rSAM"/>
</dbReference>
<dbReference type="EMBL" id="JAKOAV010000012">
    <property type="protein sequence ID" value="MDF9408337.1"/>
    <property type="molecule type" value="Genomic_DNA"/>
</dbReference>
<dbReference type="SUPFAM" id="SSF102114">
    <property type="entry name" value="Radical SAM enzymes"/>
    <property type="match status" value="1"/>
</dbReference>
<evidence type="ECO:0000259" key="10">
    <source>
        <dbReference type="PROSITE" id="PS51918"/>
    </source>
</evidence>
<evidence type="ECO:0000313" key="11">
    <source>
        <dbReference type="EMBL" id="MDF9408337.1"/>
    </source>
</evidence>
<dbReference type="InterPro" id="IPR034505">
    <property type="entry name" value="Coproporphyrinogen-III_oxidase"/>
</dbReference>
<dbReference type="GO" id="GO:0006779">
    <property type="term" value="P:porphyrin-containing compound biosynthetic process"/>
    <property type="evidence" value="ECO:0007669"/>
    <property type="project" value="InterPro"/>
</dbReference>
<evidence type="ECO:0000256" key="1">
    <source>
        <dbReference type="ARBA" id="ARBA00006100"/>
    </source>
</evidence>
<keyword evidence="9" id="KW-0963">Cytoplasm</keyword>
<dbReference type="SFLD" id="SFLDS00029">
    <property type="entry name" value="Radical_SAM"/>
    <property type="match status" value="1"/>
</dbReference>
<dbReference type="SFLD" id="SFLDG01082">
    <property type="entry name" value="B12-binding_domain_containing"/>
    <property type="match status" value="1"/>
</dbReference>
<accession>A0A9X4JW02</accession>
<dbReference type="InterPro" id="IPR013785">
    <property type="entry name" value="Aldolase_TIM"/>
</dbReference>
<evidence type="ECO:0000313" key="12">
    <source>
        <dbReference type="Proteomes" id="UP001154312"/>
    </source>
</evidence>
<dbReference type="InterPro" id="IPR058240">
    <property type="entry name" value="rSAM_sf"/>
</dbReference>
<keyword evidence="5 9" id="KW-0479">Metal-binding</keyword>
<dbReference type="SFLD" id="SFLDF00288">
    <property type="entry name" value="HemN-like__clustered_with_nucl"/>
    <property type="match status" value="1"/>
</dbReference>
<comment type="similarity">
    <text evidence="1">Belongs to the anaerobic coproporphyrinogen-III oxidase family. HemW subfamily.</text>
</comment>
<protein>
    <recommendedName>
        <fullName evidence="2 9">Heme chaperone HemW</fullName>
    </recommendedName>
</protein>
<evidence type="ECO:0000256" key="8">
    <source>
        <dbReference type="ARBA" id="ARBA00023186"/>
    </source>
</evidence>
<dbReference type="GO" id="GO:0051539">
    <property type="term" value="F:4 iron, 4 sulfur cluster binding"/>
    <property type="evidence" value="ECO:0007669"/>
    <property type="project" value="UniProtKB-UniRule"/>
</dbReference>
<keyword evidence="12" id="KW-1185">Reference proteome</keyword>
<dbReference type="SFLD" id="SFLDG01065">
    <property type="entry name" value="anaerobic_coproporphyrinogen-I"/>
    <property type="match status" value="1"/>
</dbReference>
<dbReference type="Pfam" id="PF06969">
    <property type="entry name" value="HemN_C"/>
    <property type="match status" value="1"/>
</dbReference>
<dbReference type="InterPro" id="IPR007197">
    <property type="entry name" value="rSAM"/>
</dbReference>
<dbReference type="GO" id="GO:0005737">
    <property type="term" value="C:cytoplasm"/>
    <property type="evidence" value="ECO:0007669"/>
    <property type="project" value="UniProtKB-SubCell"/>
</dbReference>
<dbReference type="SMART" id="SM00729">
    <property type="entry name" value="Elp3"/>
    <property type="match status" value="1"/>
</dbReference>
<keyword evidence="3 9" id="KW-0349">Heme</keyword>
<dbReference type="PANTHER" id="PTHR13932">
    <property type="entry name" value="COPROPORPHYRINIGEN III OXIDASE"/>
    <property type="match status" value="1"/>
</dbReference>
<comment type="function">
    <text evidence="9">Probably acts as a heme chaperone, transferring heme to an unknown acceptor. Binds one molecule of heme per monomer, possibly covalently. Binds 1 [4Fe-4S] cluster. The cluster is coordinated with 3 cysteines and an exchangeable S-adenosyl-L-methionine.</text>
</comment>
<keyword evidence="6 9" id="KW-0408">Iron</keyword>
<comment type="caution">
    <text evidence="11">The sequence shown here is derived from an EMBL/GenBank/DDBJ whole genome shotgun (WGS) entry which is preliminary data.</text>
</comment>
<evidence type="ECO:0000256" key="4">
    <source>
        <dbReference type="ARBA" id="ARBA00022691"/>
    </source>
</evidence>
<dbReference type="GO" id="GO:0046872">
    <property type="term" value="F:metal ion binding"/>
    <property type="evidence" value="ECO:0007669"/>
    <property type="project" value="UniProtKB-UniRule"/>
</dbReference>
<dbReference type="Gene3D" id="3.20.20.70">
    <property type="entry name" value="Aldolase class I"/>
    <property type="match status" value="1"/>
</dbReference>
<feature type="domain" description="Radical SAM core" evidence="10">
    <location>
        <begin position="1"/>
        <end position="232"/>
    </location>
</feature>
<evidence type="ECO:0000256" key="2">
    <source>
        <dbReference type="ARBA" id="ARBA00017228"/>
    </source>
</evidence>
<organism evidence="11 12">
    <name type="scientific">Pelotomaculum isophthalicicum JI</name>
    <dbReference type="NCBI Taxonomy" id="947010"/>
    <lineage>
        <taxon>Bacteria</taxon>
        <taxon>Bacillati</taxon>
        <taxon>Bacillota</taxon>
        <taxon>Clostridia</taxon>
        <taxon>Eubacteriales</taxon>
        <taxon>Desulfotomaculaceae</taxon>
        <taxon>Pelotomaculum</taxon>
    </lineage>
</organism>
<dbReference type="NCBIfam" id="TIGR00539">
    <property type="entry name" value="hemN_rel"/>
    <property type="match status" value="1"/>
</dbReference>
<evidence type="ECO:0000256" key="5">
    <source>
        <dbReference type="ARBA" id="ARBA00022723"/>
    </source>
</evidence>
<evidence type="ECO:0000256" key="3">
    <source>
        <dbReference type="ARBA" id="ARBA00022617"/>
    </source>
</evidence>
<keyword evidence="7 9" id="KW-0411">Iron-sulfur</keyword>
<dbReference type="Proteomes" id="UP001154312">
    <property type="component" value="Unassembled WGS sequence"/>
</dbReference>
<dbReference type="PROSITE" id="PS51918">
    <property type="entry name" value="RADICAL_SAM"/>
    <property type="match status" value="1"/>
</dbReference>
<comment type="subcellular location">
    <subcellularLocation>
        <location evidence="9">Cytoplasm</location>
    </subcellularLocation>
</comment>
<name>A0A9X4JW02_9FIRM</name>
<dbReference type="InterPro" id="IPR004559">
    <property type="entry name" value="HemW-like"/>
</dbReference>
<dbReference type="InterPro" id="IPR010723">
    <property type="entry name" value="HemN_C"/>
</dbReference>
<evidence type="ECO:0000256" key="6">
    <source>
        <dbReference type="ARBA" id="ARBA00023004"/>
    </source>
</evidence>
<dbReference type="SFLD" id="SFLDF00562">
    <property type="entry name" value="HemN-like__clustered_with_heat"/>
    <property type="match status" value="1"/>
</dbReference>
<evidence type="ECO:0000256" key="7">
    <source>
        <dbReference type="ARBA" id="ARBA00023014"/>
    </source>
</evidence>
<gene>
    <name evidence="11" type="primary">hemW</name>
    <name evidence="11" type="ORF">L7E55_08200</name>
</gene>
<dbReference type="AlphaFoldDB" id="A0A9X4JW02"/>
<evidence type="ECO:0000256" key="9">
    <source>
        <dbReference type="RuleBase" id="RU364116"/>
    </source>
</evidence>
<keyword evidence="8 9" id="KW-0143">Chaperone</keyword>
<dbReference type="GO" id="GO:0004109">
    <property type="term" value="F:coproporphyrinogen oxidase activity"/>
    <property type="evidence" value="ECO:0007669"/>
    <property type="project" value="InterPro"/>
</dbReference>
<dbReference type="Pfam" id="PF04055">
    <property type="entry name" value="Radical_SAM"/>
    <property type="match status" value="1"/>
</dbReference>
<dbReference type="RefSeq" id="WP_277443642.1">
    <property type="nucleotide sequence ID" value="NZ_JAKOAV010000012.1"/>
</dbReference>
<reference evidence="11" key="1">
    <citation type="submission" date="2022-02" db="EMBL/GenBank/DDBJ databases">
        <authorList>
            <person name="Leng L."/>
        </authorList>
    </citation>
    <scope>NUCLEOTIDE SEQUENCE</scope>
    <source>
        <strain evidence="11">JI</strain>
    </source>
</reference>
<proteinExistence type="inferred from homology"/>